<proteinExistence type="predicted"/>
<feature type="region of interest" description="Disordered" evidence="1">
    <location>
        <begin position="230"/>
        <end position="253"/>
    </location>
</feature>
<dbReference type="AlphaFoldDB" id="A0A448YVN9"/>
<feature type="region of interest" description="Disordered" evidence="1">
    <location>
        <begin position="291"/>
        <end position="316"/>
    </location>
</feature>
<evidence type="ECO:0000256" key="1">
    <source>
        <dbReference type="SAM" id="MobiDB-lite"/>
    </source>
</evidence>
<protein>
    <submittedName>
        <fullName evidence="2">Uncharacterized protein</fullName>
    </submittedName>
</protein>
<keyword evidence="3" id="KW-1185">Reference proteome</keyword>
<sequence length="869" mass="92033">MVPGGFVLVWRGSALRVALPRPGLRLPLLARGLLFPQDPGNRLELHVGRSLVDRPDLAIPVELLRGQVPRKADAPQPLDGLAGGLFRHPAAGELGHAGLLGKGSAAASATAGVPGALPEAAGVVGQELGRVDLRGHFRVLVLHALELRDGPAELLPVHHVGEGQVVEAGLGDPELLGSDPDPPLVENPDADLVALPDGSQDARGRDPYVFQVDGAGRAGPEAQLALGLSHGDGPAVTPLWPRERSTVAKTSRSRASLALEIQSLLPLRTKEDPSVEEDAVAVVARAKASEPAACSLRQKAERQPPPARRGSHSSLCEGVPQKRRAVLTRVFWMSTTTATEGSTRAISSMARQAAVKDRPDPPRSWGTSMPIKPWSKRSSRTSGSMAEASSMLRTEGARTSLDQARAASRARTSSSVKDSVMGRGGAAGEGEGEGSNANADADADADAEADPEPNANGEGSLAAPCPTLRPPVEKKAPFRPGGAFAATAKGPRPGTPRFPRKARDETASPNPLRRRGANEEVPRGPNGGMGALEKGMILRTLPYNTTFVVPIANRTALLRHHAVALCKSSKDSFRSLVSLRGGQCRCRCQCWCFHPAVPGLRRRRPCPAQPLHVGLRELEIKDLPVGQDVRHRVALGNHGDALLHDVAEGHLAPNDGLSGPGRRRVPVLVGPRHLLHQVPVHQGIFRLVRARAAEGRKGHKGDPKVGAGLHHAVDVPRADVVFHLVEGRRHGGHPQHVEDVPAAVVADPDGLRLARVVDRLQCEPFFLPGLGPHDGFLPVGREVGHEVVDVVQAQFFQVGLVQPLDLRRVPAPCVVLCCVASRCIRYGTDKEVFSVALPAIPDGPPDPLLVFVPVGRVHKGVAGTECLAQ</sequence>
<gene>
    <name evidence="2" type="ORF">PSNMU_V1.4_AUG-EV-PASAV3_0005200</name>
</gene>
<reference evidence="2 3" key="1">
    <citation type="submission" date="2019-01" db="EMBL/GenBank/DDBJ databases">
        <authorList>
            <person name="Ferrante I. M."/>
        </authorList>
    </citation>
    <scope>NUCLEOTIDE SEQUENCE [LARGE SCALE GENOMIC DNA]</scope>
    <source>
        <strain evidence="2 3">B856</strain>
    </source>
</reference>
<dbReference type="Proteomes" id="UP000291116">
    <property type="component" value="Unassembled WGS sequence"/>
</dbReference>
<feature type="compositionally biased region" description="Acidic residues" evidence="1">
    <location>
        <begin position="441"/>
        <end position="451"/>
    </location>
</feature>
<accession>A0A448YVN9</accession>
<dbReference type="EMBL" id="CAACVS010000010">
    <property type="protein sequence ID" value="VEU33830.1"/>
    <property type="molecule type" value="Genomic_DNA"/>
</dbReference>
<feature type="compositionally biased region" description="Polar residues" evidence="1">
    <location>
        <begin position="340"/>
        <end position="350"/>
    </location>
</feature>
<name>A0A448YVN9_9STRA</name>
<feature type="region of interest" description="Disordered" evidence="1">
    <location>
        <begin position="340"/>
        <end position="528"/>
    </location>
</feature>
<feature type="compositionally biased region" description="Low complexity" evidence="1">
    <location>
        <begin position="404"/>
        <end position="415"/>
    </location>
</feature>
<organism evidence="2 3">
    <name type="scientific">Pseudo-nitzschia multistriata</name>
    <dbReference type="NCBI Taxonomy" id="183589"/>
    <lineage>
        <taxon>Eukaryota</taxon>
        <taxon>Sar</taxon>
        <taxon>Stramenopiles</taxon>
        <taxon>Ochrophyta</taxon>
        <taxon>Bacillariophyta</taxon>
        <taxon>Bacillariophyceae</taxon>
        <taxon>Bacillariophycidae</taxon>
        <taxon>Bacillariales</taxon>
        <taxon>Bacillariaceae</taxon>
        <taxon>Pseudo-nitzschia</taxon>
    </lineage>
</organism>
<evidence type="ECO:0000313" key="3">
    <source>
        <dbReference type="Proteomes" id="UP000291116"/>
    </source>
</evidence>
<evidence type="ECO:0000313" key="2">
    <source>
        <dbReference type="EMBL" id="VEU33830.1"/>
    </source>
</evidence>